<dbReference type="GO" id="GO:0005829">
    <property type="term" value="C:cytosol"/>
    <property type="evidence" value="ECO:0007669"/>
    <property type="project" value="TreeGrafter"/>
</dbReference>
<comment type="caution">
    <text evidence="2">The sequence shown here is derived from an EMBL/GenBank/DDBJ whole genome shotgun (WGS) entry which is preliminary data.</text>
</comment>
<dbReference type="GO" id="GO:0002949">
    <property type="term" value="P:tRNA threonylcarbamoyladenosine modification"/>
    <property type="evidence" value="ECO:0007669"/>
    <property type="project" value="InterPro"/>
</dbReference>
<dbReference type="AlphaFoldDB" id="A0A165MAH5"/>
<evidence type="ECO:0000313" key="3">
    <source>
        <dbReference type="Proteomes" id="UP000076481"/>
    </source>
</evidence>
<dbReference type="PANTHER" id="PTHR11735">
    <property type="entry name" value="TRNA N6-ADENOSINE THREONYLCARBAMOYLTRANSFERASE"/>
    <property type="match status" value="1"/>
</dbReference>
<dbReference type="Gene3D" id="3.30.420.40">
    <property type="match status" value="2"/>
</dbReference>
<dbReference type="InterPro" id="IPR022496">
    <property type="entry name" value="T6A_TsaB"/>
</dbReference>
<feature type="domain" description="Gcp-like" evidence="1">
    <location>
        <begin position="32"/>
        <end position="125"/>
    </location>
</feature>
<accession>A0A165MAH5</accession>
<organism evidence="2 3">
    <name type="scientific">Pelodictyon luteolum</name>
    <dbReference type="NCBI Taxonomy" id="1100"/>
    <lineage>
        <taxon>Bacteria</taxon>
        <taxon>Pseudomonadati</taxon>
        <taxon>Chlorobiota</taxon>
        <taxon>Chlorobiia</taxon>
        <taxon>Chlorobiales</taxon>
        <taxon>Chlorobiaceae</taxon>
        <taxon>Chlorobium/Pelodictyon group</taxon>
        <taxon>Pelodictyon</taxon>
    </lineage>
</organism>
<evidence type="ECO:0000259" key="1">
    <source>
        <dbReference type="Pfam" id="PF00814"/>
    </source>
</evidence>
<dbReference type="EMBL" id="LVWG01000016">
    <property type="protein sequence ID" value="KZK75012.1"/>
    <property type="molecule type" value="Genomic_DNA"/>
</dbReference>
<evidence type="ECO:0000313" key="2">
    <source>
        <dbReference type="EMBL" id="KZK75012.1"/>
    </source>
</evidence>
<dbReference type="Proteomes" id="UP000076481">
    <property type="component" value="Unassembled WGS sequence"/>
</dbReference>
<dbReference type="Pfam" id="PF00814">
    <property type="entry name" value="TsaD"/>
    <property type="match status" value="1"/>
</dbReference>
<dbReference type="PANTHER" id="PTHR11735:SF11">
    <property type="entry name" value="TRNA THREONYLCARBAMOYLADENOSINE BIOSYNTHESIS PROTEIN TSAB"/>
    <property type="match status" value="1"/>
</dbReference>
<protein>
    <submittedName>
        <fullName evidence="2">tRNA threonylcarbamoyladenosine biosynthesis protein TsaB</fullName>
    </submittedName>
</protein>
<proteinExistence type="predicted"/>
<dbReference type="RefSeq" id="WP_303680958.1">
    <property type="nucleotide sequence ID" value="NZ_LVWG01000016.1"/>
</dbReference>
<dbReference type="NCBIfam" id="TIGR03725">
    <property type="entry name" value="T6A_YeaZ"/>
    <property type="match status" value="1"/>
</dbReference>
<name>A0A165MAH5_PELLU</name>
<reference evidence="2 3" key="1">
    <citation type="submission" date="2016-03" db="EMBL/GenBank/DDBJ databases">
        <title>Speciation and ecological success in dimly lit waters: horizontal gene transfer in a green sulfur bacteria bloom unveiled by metagenomic assembly.</title>
        <authorList>
            <person name="Llorens-Mares T."/>
            <person name="Liu Z."/>
            <person name="Allen L.Z."/>
            <person name="Rusch D.B."/>
            <person name="Craig M.T."/>
            <person name="Dupont C.L."/>
            <person name="Bryant D.A."/>
            <person name="Casamayor E.O."/>
        </authorList>
    </citation>
    <scope>NUCLEOTIDE SEQUENCE [LARGE SCALE GENOMIC DNA]</scope>
    <source>
        <strain evidence="2">CIII</strain>
    </source>
</reference>
<sequence length="234" mass="23949">MNILAIECTHGVLGIALLHGAAVRDMCGEAWQKTAESIVPLIDRVMMDAAAPPESLDAVAVSSGPGSFTALRIGMSVAKGVACGLGIPVVPVPTLPSMAASLPSDFGAESVMAVVESRKGEYYYSVFRTADLESFKWDAPVLRGGAEAVLTELARHPDGMAVVGRNLDPLRDALQAGRARVADADFFTAASLLPMAGRLLLMGGGADAGAVEANYHQEFVSGSAPAGPGGVGGE</sequence>
<dbReference type="SUPFAM" id="SSF53067">
    <property type="entry name" value="Actin-like ATPase domain"/>
    <property type="match status" value="2"/>
</dbReference>
<gene>
    <name evidence="2" type="ORF">A3K90_00625</name>
</gene>
<dbReference type="InterPro" id="IPR043129">
    <property type="entry name" value="ATPase_NBD"/>
</dbReference>
<dbReference type="InterPro" id="IPR000905">
    <property type="entry name" value="Gcp-like_dom"/>
</dbReference>